<reference evidence="1 2" key="1">
    <citation type="submission" date="2020-02" db="EMBL/GenBank/DDBJ databases">
        <authorList>
            <person name="Kociolek L.K."/>
            <person name="Ozer E.A."/>
        </authorList>
    </citation>
    <scope>NUCLEOTIDE SEQUENCE [LARGE SCALE GENOMIC DNA]</scope>
    <source>
        <strain evidence="1 2">ATCC 14501</strain>
    </source>
</reference>
<dbReference type="Proteomes" id="UP000503330">
    <property type="component" value="Chromosome"/>
</dbReference>
<dbReference type="Pfam" id="PF06841">
    <property type="entry name" value="Phage_T4_gp19"/>
    <property type="match status" value="1"/>
</dbReference>
<gene>
    <name evidence="1" type="ORF">G4D54_20670</name>
</gene>
<dbReference type="InterPro" id="IPR010667">
    <property type="entry name" value="Phage_T4_Gp19"/>
</dbReference>
<dbReference type="AlphaFoldDB" id="A0AAP9MHP8"/>
<name>A0AAP9MHP8_CLOIN</name>
<evidence type="ECO:0000313" key="2">
    <source>
        <dbReference type="Proteomes" id="UP000503330"/>
    </source>
</evidence>
<organism evidence="1 2">
    <name type="scientific">Clostridium innocuum</name>
    <dbReference type="NCBI Taxonomy" id="1522"/>
    <lineage>
        <taxon>Bacteria</taxon>
        <taxon>Bacillati</taxon>
        <taxon>Bacillota</taxon>
        <taxon>Clostridia</taxon>
        <taxon>Eubacteriales</taxon>
        <taxon>Clostridiaceae</taxon>
        <taxon>Clostridium</taxon>
    </lineage>
</organism>
<dbReference type="NCBIfam" id="TIGR02241">
    <property type="entry name" value="conserved hypothetical phage tail region protein"/>
    <property type="match status" value="1"/>
</dbReference>
<sequence length="137" mass="15384">MTMELLHAYRFGVTIQNTMMGFQELSGIAREIEVETYQEGGRNDAVLLFPKRTAAQGTITLKKGVYSGQSHPFYLVGEQLDSMKIEVYGHDGRTVMKTYMLKNLLVSKWEVSSLQAQGNEALIDTFTLAYGELHVLS</sequence>
<dbReference type="PANTHER" id="PTHR38009:SF1">
    <property type="entry name" value="CONSERVED HYPOTHETICAL PHAGE TAIL PROTEIN"/>
    <property type="match status" value="1"/>
</dbReference>
<dbReference type="GO" id="GO:0005198">
    <property type="term" value="F:structural molecule activity"/>
    <property type="evidence" value="ECO:0007669"/>
    <property type="project" value="InterPro"/>
</dbReference>
<dbReference type="PANTHER" id="PTHR38009">
    <property type="entry name" value="CONSERVED HYPOTHETICAL PHAGE TAIL PROTEIN"/>
    <property type="match status" value="1"/>
</dbReference>
<accession>A0AAP9MHP8</accession>
<evidence type="ECO:0000313" key="1">
    <source>
        <dbReference type="EMBL" id="QJA04675.1"/>
    </source>
</evidence>
<dbReference type="RefSeq" id="WP_008728147.1">
    <property type="nucleotide sequence ID" value="NZ_BAAACC010000023.1"/>
</dbReference>
<proteinExistence type="predicted"/>
<dbReference type="GeneID" id="61928005"/>
<dbReference type="InterPro" id="IPR011747">
    <property type="entry name" value="CHP02241"/>
</dbReference>
<protein>
    <submittedName>
        <fullName evidence="1">Phage tail protein</fullName>
    </submittedName>
</protein>
<dbReference type="EMBL" id="CP048838">
    <property type="protein sequence ID" value="QJA04675.1"/>
    <property type="molecule type" value="Genomic_DNA"/>
</dbReference>